<dbReference type="OrthoDB" id="289038at2759"/>
<reference evidence="2 3" key="1">
    <citation type="submission" date="2016-05" db="EMBL/GenBank/DDBJ databases">
        <title>Nuclear genome of Blastocystis sp. subtype 1 NandII.</title>
        <authorList>
            <person name="Gentekaki E."/>
            <person name="Curtis B."/>
            <person name="Stairs C."/>
            <person name="Eme L."/>
            <person name="Herman E."/>
            <person name="Klimes V."/>
            <person name="Arias M.C."/>
            <person name="Elias M."/>
            <person name="Hilliou F."/>
            <person name="Klute M."/>
            <person name="Malik S.-B."/>
            <person name="Pightling A."/>
            <person name="Rachubinski R."/>
            <person name="Salas D."/>
            <person name="Schlacht A."/>
            <person name="Suga H."/>
            <person name="Archibald J."/>
            <person name="Ball S.G."/>
            <person name="Clark G."/>
            <person name="Dacks J."/>
            <person name="Van Der Giezen M."/>
            <person name="Tsaousis A."/>
            <person name="Roger A."/>
        </authorList>
    </citation>
    <scope>NUCLEOTIDE SEQUENCE [LARGE SCALE GENOMIC DNA]</scope>
    <source>
        <strain evidence="3">ATCC 50177 / NandII</strain>
    </source>
</reference>
<evidence type="ECO:0000313" key="3">
    <source>
        <dbReference type="Proteomes" id="UP000078348"/>
    </source>
</evidence>
<dbReference type="Gene3D" id="3.90.70.10">
    <property type="entry name" value="Cysteine proteinases"/>
    <property type="match status" value="1"/>
</dbReference>
<dbReference type="InterPro" id="IPR050164">
    <property type="entry name" value="Peptidase_C19"/>
</dbReference>
<dbReference type="GO" id="GO:0005829">
    <property type="term" value="C:cytosol"/>
    <property type="evidence" value="ECO:0007669"/>
    <property type="project" value="TreeGrafter"/>
</dbReference>
<keyword evidence="2" id="KW-0378">Hydrolase</keyword>
<dbReference type="PANTHER" id="PTHR24006">
    <property type="entry name" value="UBIQUITIN CARBOXYL-TERMINAL HYDROLASE"/>
    <property type="match status" value="1"/>
</dbReference>
<dbReference type="PANTHER" id="PTHR24006:SF827">
    <property type="entry name" value="UBIQUITIN CARBOXYL-TERMINAL HYDROLASE 34"/>
    <property type="match status" value="1"/>
</dbReference>
<dbReference type="GO" id="GO:0016579">
    <property type="term" value="P:protein deubiquitination"/>
    <property type="evidence" value="ECO:0007669"/>
    <property type="project" value="InterPro"/>
</dbReference>
<sequence>MDSHQKWDIAQLEELSEELRNWPYIDENAIQELIAVYGSSSHDDLFRSSAFPSKLALLLKRYSKLTVSHTSLLKIGYALSTFFCTLLIDVLYELGDASLVISIMKVLLNFKNALNYSSNVISHTTPLADFFLREGVEVTYGDEPYVIEEVDCRGPSLSLKSLEDDSSIVVPFFSNDIKVCDLNAAYDVWKKSLRIGDVVDLKLNPNGREEWVPAVYKGREKMQDDFDYEFSYVDLCERKASFHEFSASQDGFFSASQLWRIVLFLSGHSNPEEIELISAIAVQLMQGAASQQNTAMQLVRSFCECLMHCGIAMEPFAEKTAEDQDLVVSLLRRLTELLLERGFFARLEDETTVTLYSASNDCEMMMTSLLLALHATNQLTDALVARFTPLFRAHLRRGVASYLAPLFARLPSDTPLSHTLQQLLTEELPHSRSPTLFLEALAKEWKTRPADTLFVFFDLCTSHAPDSGSYERVAEFMRPFFAKKYTPTTDLLHSVLFLLHDKMQHGESLLREMTLLSWLLTTDSTLITAESAEMLCQLGCAVAANSEYYVYSAFFTSTIASALPTLSALPASFAAYWQQTAQRQGSDPRAFVEVLCHTRAGALQKGLWEVVMSGSPDAFFEAMDEEQFNALYSVWKQLGAANFAFFVRVAVCCYDATLRFFACEYCTQACLQTSEATLQTFVESLLDLLAHEAATDRAEHLLALLEHLLCKLCVLCAPSQWKTIFSIAVPPTTATVSINGVACALAPSLPFFLSFSGLFADHTTAARFPILYSVVGYRKTLLRPWDTPSALPAASRIETEELPVNEKDYAWLTKEPRSPEFLAFFGMRMVRALMALQKSPVFSAFGEVMRRLLLELPLLLEEPFAGLLKASRIDEVGLATLLDTEDEALRLCGLCFLDCLSSFESGVAACNASTLHTLLSLFSRLHAAHFQSFIGPLYAPFASAVNYVAIPADFASPAVTPTLVGDCLAAVREAAQQLTVKEWEMSASFVAAVATLLRLNDAEYERAANELAAIAEANAHTEHAIALALIRLADPRHTDTLLLRACQRLSSALSLFVLDELLTTTLSPALLTLLLQQLIEQLNASESSSALCNFLQAIYYFQDGLQGQKDLVSHPLYHSLQTTITLRAAHLLLHPSVHDDLATIAYSFCYYYPAHNAPPELESVWNQLLVCCRRIPLSSKEDLNQHTQPYCGLNNPGCVCYLLSVMQQFFMIPLFRQGILLAQWTDQQAERPLREGDERPAFSDTERGHLHRLFAELQAIYVRLLVNDRSAISLDGWFALFTDAAGNPVSVYDQEDAHEYLTRFVDTIDKCLIFTTQPFLIRDLFEGEMSDQLICPNCGVIRDKTIAYSNLSVEVNEDSLEAALRGLNAVETIEDFNCEMCNRRVTIQKSTRILTFPKYLIIQAKFFSFDYQYFRKVKINRPFRNPMVMNLSELQEAGCEGCCEYRLKGIVYHIGVADSGHYYSVVRDEKEKWYEMNDEMVSERNADAVRDNCEMEGCERLSRFPSTPYLFFYESAAAQNTPLQPLADLLPAEESAKKSVCALLTSSSFAPLLTQLLAAGGSPRFDAFVSWFAFNVIRVLPSEANKPVLAAFAERAANVPASQILSTAVSSRSIGFLLAASNYRSAAVCGPLQKILIEAVERLTPEERELKWVNECLLFCFRAVLPGFINYSTTFLQDSILRFIALLLKQRYVVGWLVYSDHFLPFVQAISRHLVGEAKKVLITGIWDQFVSCLHFVGENDEAWGSVLVKDEKMKLLVEKIADKCAVDEIVIPEAVSAPETLDFSSEEKVSKKELVFFASNDLVHAVTSMSFLRDLLSFKRYSMLLSLYQALCVSSSMGKAILNGLKIYVVRDTVSISQNIMFLFSAVHAMKKNEEEEKEYCLYLLKGPQSIWAAVMSSCGDKQILGFIAEVFNYLCSNPQYSVLEADDPEVEGWRNMMIDRMKNYPTEGGNALRSIENYKNAVRK</sequence>
<accession>A0A196S6X7</accession>
<dbReference type="InterPro" id="IPR038765">
    <property type="entry name" value="Papain-like_cys_pep_sf"/>
</dbReference>
<dbReference type="InterPro" id="IPR001394">
    <property type="entry name" value="Peptidase_C19_UCH"/>
</dbReference>
<dbReference type="EMBL" id="LXWW01000511">
    <property type="protein sequence ID" value="OAO12798.1"/>
    <property type="molecule type" value="Genomic_DNA"/>
</dbReference>
<organism evidence="2 3">
    <name type="scientific">Blastocystis sp. subtype 1 (strain ATCC 50177 / NandII)</name>
    <dbReference type="NCBI Taxonomy" id="478820"/>
    <lineage>
        <taxon>Eukaryota</taxon>
        <taxon>Sar</taxon>
        <taxon>Stramenopiles</taxon>
        <taxon>Bigyra</taxon>
        <taxon>Opalozoa</taxon>
        <taxon>Opalinata</taxon>
        <taxon>Blastocystidae</taxon>
        <taxon>Blastocystis</taxon>
    </lineage>
</organism>
<dbReference type="PROSITE" id="PS50235">
    <property type="entry name" value="USP_3"/>
    <property type="match status" value="1"/>
</dbReference>
<dbReference type="GO" id="GO:0005634">
    <property type="term" value="C:nucleus"/>
    <property type="evidence" value="ECO:0007669"/>
    <property type="project" value="TreeGrafter"/>
</dbReference>
<keyword evidence="3" id="KW-1185">Reference proteome</keyword>
<comment type="caution">
    <text evidence="2">The sequence shown here is derived from an EMBL/GenBank/DDBJ whole genome shotgun (WGS) entry which is preliminary data.</text>
</comment>
<dbReference type="InterPro" id="IPR028889">
    <property type="entry name" value="USP"/>
</dbReference>
<dbReference type="Pfam" id="PF00443">
    <property type="entry name" value="UCH"/>
    <property type="match status" value="1"/>
</dbReference>
<dbReference type="GO" id="GO:0004843">
    <property type="term" value="F:cysteine-type deubiquitinase activity"/>
    <property type="evidence" value="ECO:0007669"/>
    <property type="project" value="InterPro"/>
</dbReference>
<dbReference type="PROSITE" id="PS00973">
    <property type="entry name" value="USP_2"/>
    <property type="match status" value="1"/>
</dbReference>
<proteinExistence type="predicted"/>
<name>A0A196S6X7_BLAHN</name>
<dbReference type="Proteomes" id="UP000078348">
    <property type="component" value="Unassembled WGS sequence"/>
</dbReference>
<evidence type="ECO:0000313" key="2">
    <source>
        <dbReference type="EMBL" id="OAO12798.1"/>
    </source>
</evidence>
<evidence type="ECO:0000259" key="1">
    <source>
        <dbReference type="PROSITE" id="PS50235"/>
    </source>
</evidence>
<dbReference type="SUPFAM" id="SSF54001">
    <property type="entry name" value="Cysteine proteinases"/>
    <property type="match status" value="1"/>
</dbReference>
<protein>
    <submittedName>
        <fullName evidence="2">Ubiquitin carboxyl-terminal hydrolase family protein</fullName>
    </submittedName>
</protein>
<gene>
    <name evidence="2" type="ORF">AV274_5523</name>
</gene>
<dbReference type="STRING" id="478820.A0A196S6X7"/>
<feature type="domain" description="USP" evidence="1">
    <location>
        <begin position="1191"/>
        <end position="1516"/>
    </location>
</feature>
<dbReference type="InterPro" id="IPR018200">
    <property type="entry name" value="USP_CS"/>
</dbReference>